<comment type="caution">
    <text evidence="6">The sequence shown here is derived from an EMBL/GenBank/DDBJ whole genome shotgun (WGS) entry which is preliminary data.</text>
</comment>
<dbReference type="GO" id="GO:0008234">
    <property type="term" value="F:cysteine-type peptidase activity"/>
    <property type="evidence" value="ECO:0007669"/>
    <property type="project" value="UniProtKB-KW"/>
</dbReference>
<evidence type="ECO:0000256" key="2">
    <source>
        <dbReference type="ARBA" id="ARBA00022670"/>
    </source>
</evidence>
<reference evidence="6 7" key="1">
    <citation type="submission" date="2018-08" db="EMBL/GenBank/DDBJ databases">
        <title>A genome reference for cultivated species of the human gut microbiota.</title>
        <authorList>
            <person name="Zou Y."/>
            <person name="Xue W."/>
            <person name="Luo G."/>
        </authorList>
    </citation>
    <scope>NUCLEOTIDE SEQUENCE [LARGE SCALE GENOMIC DNA]</scope>
    <source>
        <strain evidence="6 7">AM42-1AC</strain>
    </source>
</reference>
<evidence type="ECO:0000256" key="4">
    <source>
        <dbReference type="ARBA" id="ARBA00022807"/>
    </source>
</evidence>
<dbReference type="AlphaFoldDB" id="A0A413TY13"/>
<dbReference type="InterPro" id="IPR023346">
    <property type="entry name" value="Lysozyme-like_dom_sf"/>
</dbReference>
<evidence type="ECO:0000259" key="5">
    <source>
        <dbReference type="PROSITE" id="PS51935"/>
    </source>
</evidence>
<evidence type="ECO:0000256" key="1">
    <source>
        <dbReference type="ARBA" id="ARBA00007074"/>
    </source>
</evidence>
<dbReference type="PROSITE" id="PS51935">
    <property type="entry name" value="NLPC_P60"/>
    <property type="match status" value="1"/>
</dbReference>
<name>A0A413TY13_9FIRM</name>
<dbReference type="Pfam" id="PF00877">
    <property type="entry name" value="NLPC_P60"/>
    <property type="match status" value="1"/>
</dbReference>
<organism evidence="6 7">
    <name type="scientific">Roseburia inulinivorans</name>
    <dbReference type="NCBI Taxonomy" id="360807"/>
    <lineage>
        <taxon>Bacteria</taxon>
        <taxon>Bacillati</taxon>
        <taxon>Bacillota</taxon>
        <taxon>Clostridia</taxon>
        <taxon>Lachnospirales</taxon>
        <taxon>Lachnospiraceae</taxon>
        <taxon>Roseburia</taxon>
    </lineage>
</organism>
<accession>A0A413TY13</accession>
<sequence length="345" mass="38203">MRRSKAKYMVACLIIVFSLTLFFLPVIMATVQFRNLQFVLFNGYNSEQIETSMGTLGITAEVDAYRDLVTEYAIKYEIEDYVDLLLAVIMQESGGIGNDIFQASESLGLSPNTLSVEESIDQGVKVMAARLDAAKVESITDMNKIRLALQGYNFGGGYIRYAINRDGQWTQDNTNDFAKEQSKGKKRTGNKAQSLGVWAYGDQYYTFHVLRYYSASFTAEGNSGVVDVAERCLNYPYVYGATGPDKFDCSGLVYYCYKLSGKYTGARLTAAGYKNVAAPITQEEAVPGDLVFFTRKNGVTHHVGIYVGNGLMIHAPKPGDCVKYGTIERSNETVSFGRLSNTILK</sequence>
<protein>
    <submittedName>
        <fullName evidence="6">Peptidase P60</fullName>
    </submittedName>
</protein>
<dbReference type="InterPro" id="IPR051202">
    <property type="entry name" value="Peptidase_C40"/>
</dbReference>
<keyword evidence="3" id="KW-0378">Hydrolase</keyword>
<dbReference type="EMBL" id="QSFX01000008">
    <property type="protein sequence ID" value="RHA89880.1"/>
    <property type="molecule type" value="Genomic_DNA"/>
</dbReference>
<keyword evidence="4" id="KW-0788">Thiol protease</keyword>
<gene>
    <name evidence="6" type="ORF">DW914_06575</name>
</gene>
<dbReference type="Proteomes" id="UP000283492">
    <property type="component" value="Unassembled WGS sequence"/>
</dbReference>
<evidence type="ECO:0000313" key="6">
    <source>
        <dbReference type="EMBL" id="RHA89880.1"/>
    </source>
</evidence>
<evidence type="ECO:0000256" key="3">
    <source>
        <dbReference type="ARBA" id="ARBA00022801"/>
    </source>
</evidence>
<dbReference type="CDD" id="cd16891">
    <property type="entry name" value="CwlT-like"/>
    <property type="match status" value="1"/>
</dbReference>
<proteinExistence type="inferred from homology"/>
<dbReference type="Pfam" id="PF13702">
    <property type="entry name" value="Lysozyme_like"/>
    <property type="match status" value="1"/>
</dbReference>
<dbReference type="SUPFAM" id="SSF54001">
    <property type="entry name" value="Cysteine proteinases"/>
    <property type="match status" value="1"/>
</dbReference>
<dbReference type="GO" id="GO:0006508">
    <property type="term" value="P:proteolysis"/>
    <property type="evidence" value="ECO:0007669"/>
    <property type="project" value="UniProtKB-KW"/>
</dbReference>
<dbReference type="Gene3D" id="1.10.530.10">
    <property type="match status" value="1"/>
</dbReference>
<dbReference type="PANTHER" id="PTHR47053:SF5">
    <property type="entry name" value="BIFUNCTIONAL MURAMIDASE_DL-ENDOPEPTIDASE CWLT"/>
    <property type="match status" value="1"/>
</dbReference>
<feature type="domain" description="NlpC/P60" evidence="5">
    <location>
        <begin position="219"/>
        <end position="345"/>
    </location>
</feature>
<evidence type="ECO:0000313" key="7">
    <source>
        <dbReference type="Proteomes" id="UP000283492"/>
    </source>
</evidence>
<dbReference type="PANTHER" id="PTHR47053">
    <property type="entry name" value="MUREIN DD-ENDOPEPTIDASE MEPH-RELATED"/>
    <property type="match status" value="1"/>
</dbReference>
<dbReference type="Gene3D" id="3.90.1720.10">
    <property type="entry name" value="endopeptidase domain like (from Nostoc punctiforme)"/>
    <property type="match status" value="1"/>
</dbReference>
<dbReference type="RefSeq" id="WP_118580722.1">
    <property type="nucleotide sequence ID" value="NZ_CABJFX010000008.1"/>
</dbReference>
<dbReference type="InterPro" id="IPR038765">
    <property type="entry name" value="Papain-like_cys_pep_sf"/>
</dbReference>
<dbReference type="SUPFAM" id="SSF53955">
    <property type="entry name" value="Lysozyme-like"/>
    <property type="match status" value="1"/>
</dbReference>
<keyword evidence="2" id="KW-0645">Protease</keyword>
<comment type="similarity">
    <text evidence="1">Belongs to the peptidase C40 family.</text>
</comment>
<dbReference type="InterPro" id="IPR047194">
    <property type="entry name" value="CwlT-like_lysozyme"/>
</dbReference>
<dbReference type="InterPro" id="IPR000064">
    <property type="entry name" value="NLP_P60_dom"/>
</dbReference>